<dbReference type="AlphaFoldDB" id="A0AAN7B1U7"/>
<feature type="compositionally biased region" description="Gly residues" evidence="2">
    <location>
        <begin position="223"/>
        <end position="235"/>
    </location>
</feature>
<keyword evidence="1" id="KW-0833">Ubl conjugation pathway</keyword>
<dbReference type="InterPro" id="IPR018860">
    <property type="entry name" value="APC_suCDC26"/>
</dbReference>
<dbReference type="GO" id="GO:0005680">
    <property type="term" value="C:anaphase-promoting complex"/>
    <property type="evidence" value="ECO:0007669"/>
    <property type="project" value="InterPro"/>
</dbReference>
<comment type="caution">
    <text evidence="3">The sequence shown here is derived from an EMBL/GenBank/DDBJ whole genome shotgun (WGS) entry which is preliminary data.</text>
</comment>
<feature type="region of interest" description="Disordered" evidence="2">
    <location>
        <begin position="30"/>
        <end position="103"/>
    </location>
</feature>
<feature type="compositionally biased region" description="Low complexity" evidence="2">
    <location>
        <begin position="181"/>
        <end position="198"/>
    </location>
</feature>
<feature type="compositionally biased region" description="Basic and acidic residues" evidence="2">
    <location>
        <begin position="169"/>
        <end position="180"/>
    </location>
</feature>
<accession>A0AAN7B1U7</accession>
<dbReference type="EMBL" id="MU863877">
    <property type="protein sequence ID" value="KAK4205270.1"/>
    <property type="molecule type" value="Genomic_DNA"/>
</dbReference>
<dbReference type="Pfam" id="PF10471">
    <property type="entry name" value="ANAPC_CDC26"/>
    <property type="match status" value="1"/>
</dbReference>
<dbReference type="Proteomes" id="UP001303160">
    <property type="component" value="Unassembled WGS sequence"/>
</dbReference>
<reference evidence="3" key="1">
    <citation type="journal article" date="2023" name="Mol. Phylogenet. Evol.">
        <title>Genome-scale phylogeny and comparative genomics of the fungal order Sordariales.</title>
        <authorList>
            <person name="Hensen N."/>
            <person name="Bonometti L."/>
            <person name="Westerberg I."/>
            <person name="Brannstrom I.O."/>
            <person name="Guillou S."/>
            <person name="Cros-Aarteil S."/>
            <person name="Calhoun S."/>
            <person name="Haridas S."/>
            <person name="Kuo A."/>
            <person name="Mondo S."/>
            <person name="Pangilinan J."/>
            <person name="Riley R."/>
            <person name="LaButti K."/>
            <person name="Andreopoulos B."/>
            <person name="Lipzen A."/>
            <person name="Chen C."/>
            <person name="Yan M."/>
            <person name="Daum C."/>
            <person name="Ng V."/>
            <person name="Clum A."/>
            <person name="Steindorff A."/>
            <person name="Ohm R.A."/>
            <person name="Martin F."/>
            <person name="Silar P."/>
            <person name="Natvig D.O."/>
            <person name="Lalanne C."/>
            <person name="Gautier V."/>
            <person name="Ament-Velasquez S.L."/>
            <person name="Kruys A."/>
            <person name="Hutchinson M.I."/>
            <person name="Powell A.J."/>
            <person name="Barry K."/>
            <person name="Miller A.N."/>
            <person name="Grigoriev I.V."/>
            <person name="Debuchy R."/>
            <person name="Gladieux P."/>
            <person name="Hiltunen Thoren M."/>
            <person name="Johannesson H."/>
        </authorList>
    </citation>
    <scope>NUCLEOTIDE SEQUENCE</scope>
    <source>
        <strain evidence="3">CBS 315.58</strain>
    </source>
</reference>
<dbReference type="GO" id="GO:0031145">
    <property type="term" value="P:anaphase-promoting complex-dependent catabolic process"/>
    <property type="evidence" value="ECO:0007669"/>
    <property type="project" value="InterPro"/>
</dbReference>
<proteinExistence type="predicted"/>
<evidence type="ECO:0000313" key="4">
    <source>
        <dbReference type="Proteomes" id="UP001303160"/>
    </source>
</evidence>
<feature type="compositionally biased region" description="Basic and acidic residues" evidence="2">
    <location>
        <begin position="35"/>
        <end position="44"/>
    </location>
</feature>
<reference evidence="3" key="2">
    <citation type="submission" date="2023-05" db="EMBL/GenBank/DDBJ databases">
        <authorList>
            <consortium name="Lawrence Berkeley National Laboratory"/>
            <person name="Steindorff A."/>
            <person name="Hensen N."/>
            <person name="Bonometti L."/>
            <person name="Westerberg I."/>
            <person name="Brannstrom I.O."/>
            <person name="Guillou S."/>
            <person name="Cros-Aarteil S."/>
            <person name="Calhoun S."/>
            <person name="Haridas S."/>
            <person name="Kuo A."/>
            <person name="Mondo S."/>
            <person name="Pangilinan J."/>
            <person name="Riley R."/>
            <person name="Labutti K."/>
            <person name="Andreopoulos B."/>
            <person name="Lipzen A."/>
            <person name="Chen C."/>
            <person name="Yanf M."/>
            <person name="Daum C."/>
            <person name="Ng V."/>
            <person name="Clum A."/>
            <person name="Ohm R."/>
            <person name="Martin F."/>
            <person name="Silar P."/>
            <person name="Natvig D."/>
            <person name="Lalanne C."/>
            <person name="Gautier V."/>
            <person name="Ament-Velasquez S.L."/>
            <person name="Kruys A."/>
            <person name="Hutchinson M.I."/>
            <person name="Powell A.J."/>
            <person name="Barry K."/>
            <person name="Miller A.N."/>
            <person name="Grigoriev I.V."/>
            <person name="Debuchy R."/>
            <person name="Gladieux P."/>
            <person name="Thoren M.H."/>
            <person name="Johannesson H."/>
        </authorList>
    </citation>
    <scope>NUCLEOTIDE SEQUENCE</scope>
    <source>
        <strain evidence="3">CBS 315.58</strain>
    </source>
</reference>
<organism evidence="3 4">
    <name type="scientific">Triangularia verruculosa</name>
    <dbReference type="NCBI Taxonomy" id="2587418"/>
    <lineage>
        <taxon>Eukaryota</taxon>
        <taxon>Fungi</taxon>
        <taxon>Dikarya</taxon>
        <taxon>Ascomycota</taxon>
        <taxon>Pezizomycotina</taxon>
        <taxon>Sordariomycetes</taxon>
        <taxon>Sordariomycetidae</taxon>
        <taxon>Sordariales</taxon>
        <taxon>Podosporaceae</taxon>
        <taxon>Triangularia</taxon>
    </lineage>
</organism>
<gene>
    <name evidence="3" type="ORF">QBC40DRAFT_292103</name>
</gene>
<sequence>MLRRPLTTLTITPEDIADYEDRQADKARLQARFIARRDREERRSLNPPSHSHPQSRRRTIASSSPSPPPPSLPHQPQRSSSPVEEEEVSYYARAQHQARQVSLSLQAQQTPLQGQGQGGDGQGDEDEDVVMMTAPTLPPTTRSQARMGMGTMGGEMETPSGVRGPVRRSARERGGEREGEQLQLGTTVAGRLRAAGRGRQNGMEVVTPEMRPAGRSREERIGVGQGGGGGGGGGMMLPPAAPRRGRRGE</sequence>
<name>A0AAN7B1U7_9PEZI</name>
<protein>
    <recommendedName>
        <fullName evidence="5">Anaphase-promoting complex subunit CDC26</fullName>
    </recommendedName>
</protein>
<evidence type="ECO:0000313" key="3">
    <source>
        <dbReference type="EMBL" id="KAK4205270.1"/>
    </source>
</evidence>
<feature type="region of interest" description="Disordered" evidence="2">
    <location>
        <begin position="150"/>
        <end position="249"/>
    </location>
</feature>
<evidence type="ECO:0000256" key="1">
    <source>
        <dbReference type="ARBA" id="ARBA00022786"/>
    </source>
</evidence>
<evidence type="ECO:0008006" key="5">
    <source>
        <dbReference type="Google" id="ProtNLM"/>
    </source>
</evidence>
<keyword evidence="4" id="KW-1185">Reference proteome</keyword>
<evidence type="ECO:0000256" key="2">
    <source>
        <dbReference type="SAM" id="MobiDB-lite"/>
    </source>
</evidence>